<feature type="domain" description="RRM" evidence="12">
    <location>
        <begin position="287"/>
        <end position="359"/>
    </location>
</feature>
<dbReference type="InterPro" id="IPR050825">
    <property type="entry name" value="RBM42_RBP45_47-like"/>
</dbReference>
<keyword evidence="5 10" id="KW-0694">RNA-binding</keyword>
<dbReference type="SUPFAM" id="SSF54928">
    <property type="entry name" value="RNA-binding domain, RBD"/>
    <property type="match status" value="3"/>
</dbReference>
<keyword evidence="4" id="KW-0677">Repeat</keyword>
<feature type="domain" description="RRM" evidence="12">
    <location>
        <begin position="93"/>
        <end position="173"/>
    </location>
</feature>
<dbReference type="SMR" id="A0A1D6HB20"/>
<comment type="function">
    <text evidence="7">Heterogeneous nuclear ribonucleoprotein (hnRNP)-protein binding the poly(A) tail of mRNA and probably involved in some steps of pre-mRNA maturation.</text>
</comment>
<evidence type="ECO:0000256" key="8">
    <source>
        <dbReference type="ARBA" id="ARBA00061069"/>
    </source>
</evidence>
<evidence type="ECO:0000256" key="6">
    <source>
        <dbReference type="ARBA" id="ARBA00023242"/>
    </source>
</evidence>
<protein>
    <submittedName>
        <fullName evidence="13">Polyadenylate-binding protein RBP47B</fullName>
    </submittedName>
</protein>
<dbReference type="PANTHER" id="PTHR47640:SF15">
    <property type="entry name" value="POLYADENYLATE-BINDING PROTEIN RBP47B"/>
    <property type="match status" value="1"/>
</dbReference>
<dbReference type="GO" id="GO:0005634">
    <property type="term" value="C:nucleus"/>
    <property type="evidence" value="ECO:0007669"/>
    <property type="project" value="UniProtKB-SubCell"/>
</dbReference>
<proteinExistence type="inferred from homology"/>
<evidence type="ECO:0000256" key="7">
    <source>
        <dbReference type="ARBA" id="ARBA00057395"/>
    </source>
</evidence>
<evidence type="ECO:0000256" key="11">
    <source>
        <dbReference type="SAM" id="MobiDB-lite"/>
    </source>
</evidence>
<feature type="region of interest" description="Disordered" evidence="11">
    <location>
        <begin position="263"/>
        <end position="288"/>
    </location>
</feature>
<sequence>MQMAAAVAPTDAPASAAAPAPHPPHAHAAHGPPHPHHHMPQPRWVVIPYPPPHHPMVAAPPPPPPPFVKHFTPPVSVTPPPAGSGGNGGDDNRTIWVGDLQYWMDENYLHSCFGPGGEVVNIKVIRNRHSGVSEGYGFVEFYSHVSAEKALQNFSGHVMPNTERAFKLNWASYSMGEKRSEVPPDHSIFVGDLAVDVTDEMLLELFSNKYRSVKGAKVIIDANTGRSRGYGFVRFGDDNDKTLAMTEMNGVYCSTRPIRVGLATPRRSQGDSGSSPPRQSDVDSTNRTVYVGGLDPNVSEDELRKAFAKYGDLASVKIPFGKQCGFVQFVNRVDAEEALQGLNGSTIGKQAIRLSWGRSPTSKQEPLMVLVLPYISVAWFLRLQLSTAVRICILLFSKKLAKRRKSVNFVAQKVNEAMMVRSRGDYGHRRNGNGMYYGTPFYGGYGYASPVAHPNMYAAAYGAYPYYGNQQLVS</sequence>
<comment type="subcellular location">
    <subcellularLocation>
        <location evidence="2">Cytoplasmic granule</location>
    </subcellularLocation>
    <subcellularLocation>
        <location evidence="1">Nucleus</location>
    </subcellularLocation>
</comment>
<evidence type="ECO:0000256" key="2">
    <source>
        <dbReference type="ARBA" id="ARBA00004463"/>
    </source>
</evidence>
<evidence type="ECO:0000256" key="10">
    <source>
        <dbReference type="PROSITE-ProRule" id="PRU00176"/>
    </source>
</evidence>
<dbReference type="PANTHER" id="PTHR47640">
    <property type="entry name" value="TRNA SELENOCYSTEINE 1-ASSOCIATED PROTEIN 1-RELATED-RELATED"/>
    <property type="match status" value="1"/>
</dbReference>
<evidence type="ECO:0000256" key="1">
    <source>
        <dbReference type="ARBA" id="ARBA00004123"/>
    </source>
</evidence>
<feature type="compositionally biased region" description="Polar residues" evidence="11">
    <location>
        <begin position="266"/>
        <end position="288"/>
    </location>
</feature>
<evidence type="ECO:0000256" key="9">
    <source>
        <dbReference type="ARBA" id="ARBA00063471"/>
    </source>
</evidence>
<dbReference type="CDD" id="cd12344">
    <property type="entry name" value="RRM1_SECp43_like"/>
    <property type="match status" value="1"/>
</dbReference>
<evidence type="ECO:0000259" key="12">
    <source>
        <dbReference type="PROSITE" id="PS50102"/>
    </source>
</evidence>
<dbReference type="InterPro" id="IPR035979">
    <property type="entry name" value="RBD_domain_sf"/>
</dbReference>
<dbReference type="GO" id="GO:0003729">
    <property type="term" value="F:mRNA binding"/>
    <property type="evidence" value="ECO:0007669"/>
    <property type="project" value="InterPro"/>
</dbReference>
<dbReference type="STRING" id="4577.A0A1D6HB20"/>
<dbReference type="PROSITE" id="PS50102">
    <property type="entry name" value="RRM"/>
    <property type="match status" value="3"/>
</dbReference>
<dbReference type="AlphaFoldDB" id="A0A1D6HB20"/>
<evidence type="ECO:0000313" key="13">
    <source>
        <dbReference type="EMBL" id="AQK71899.1"/>
    </source>
</evidence>
<dbReference type="SMART" id="SM00360">
    <property type="entry name" value="RRM"/>
    <property type="match status" value="3"/>
</dbReference>
<feature type="domain" description="RRM" evidence="12">
    <location>
        <begin position="186"/>
        <end position="265"/>
    </location>
</feature>
<dbReference type="FunFam" id="3.30.70.330:FF:000144">
    <property type="entry name" value="Polyadenylate-binding protein RBP47B"/>
    <property type="match status" value="1"/>
</dbReference>
<comment type="similarity">
    <text evidence="8">Belongs to the polyadenylate-binding RBP47 family.</text>
</comment>
<evidence type="ECO:0000256" key="3">
    <source>
        <dbReference type="ARBA" id="ARBA00022664"/>
    </source>
</evidence>
<comment type="subunit">
    <text evidence="9">Interacts with the poly(A) tail of mRNA in nucleus.</text>
</comment>
<dbReference type="InterPro" id="IPR000504">
    <property type="entry name" value="RRM_dom"/>
</dbReference>
<dbReference type="GO" id="GO:0006397">
    <property type="term" value="P:mRNA processing"/>
    <property type="evidence" value="ECO:0007669"/>
    <property type="project" value="UniProtKB-KW"/>
</dbReference>
<keyword evidence="3" id="KW-0507">mRNA processing</keyword>
<dbReference type="CDD" id="cd12345">
    <property type="entry name" value="RRM2_SECp43_like"/>
    <property type="match status" value="1"/>
</dbReference>
<evidence type="ECO:0000256" key="5">
    <source>
        <dbReference type="ARBA" id="ARBA00022884"/>
    </source>
</evidence>
<dbReference type="Gene3D" id="3.30.70.330">
    <property type="match status" value="3"/>
</dbReference>
<dbReference type="FunFam" id="3.30.70.330:FF:000103">
    <property type="entry name" value="Polyadenylate-binding protein RBP47B"/>
    <property type="match status" value="1"/>
</dbReference>
<dbReference type="InterPro" id="IPR012677">
    <property type="entry name" value="Nucleotide-bd_a/b_plait_sf"/>
</dbReference>
<feature type="region of interest" description="Disordered" evidence="11">
    <location>
        <begin position="1"/>
        <end position="45"/>
    </location>
</feature>
<dbReference type="Pfam" id="PF00076">
    <property type="entry name" value="RRM_1"/>
    <property type="match status" value="3"/>
</dbReference>
<feature type="compositionally biased region" description="Low complexity" evidence="11">
    <location>
        <begin position="1"/>
        <end position="19"/>
    </location>
</feature>
<evidence type="ECO:0000256" key="4">
    <source>
        <dbReference type="ARBA" id="ARBA00022737"/>
    </source>
</evidence>
<dbReference type="FunFam" id="3.30.70.330:FF:000460">
    <property type="entry name" value="Polyadenylate-binding protein RBP47B"/>
    <property type="match status" value="1"/>
</dbReference>
<gene>
    <name evidence="13" type="ORF">ZEAMMB73_Zm00001d016897</name>
</gene>
<organism evidence="13">
    <name type="scientific">Zea mays</name>
    <name type="common">Maize</name>
    <dbReference type="NCBI Taxonomy" id="4577"/>
    <lineage>
        <taxon>Eukaryota</taxon>
        <taxon>Viridiplantae</taxon>
        <taxon>Streptophyta</taxon>
        <taxon>Embryophyta</taxon>
        <taxon>Tracheophyta</taxon>
        <taxon>Spermatophyta</taxon>
        <taxon>Magnoliopsida</taxon>
        <taxon>Liliopsida</taxon>
        <taxon>Poales</taxon>
        <taxon>Poaceae</taxon>
        <taxon>PACMAD clade</taxon>
        <taxon>Panicoideae</taxon>
        <taxon>Andropogonodae</taxon>
        <taxon>Andropogoneae</taxon>
        <taxon>Tripsacinae</taxon>
        <taxon>Zea</taxon>
    </lineage>
</organism>
<dbReference type="EMBL" id="CM000781">
    <property type="protein sequence ID" value="AQK71899.1"/>
    <property type="molecule type" value="Genomic_DNA"/>
</dbReference>
<dbReference type="InParanoid" id="A0A1D6HB20"/>
<reference evidence="13" key="1">
    <citation type="submission" date="2015-12" db="EMBL/GenBank/DDBJ databases">
        <title>Update maize B73 reference genome by single molecule sequencing technologies.</title>
        <authorList>
            <consortium name="Maize Genome Sequencing Project"/>
            <person name="Ware D."/>
        </authorList>
    </citation>
    <scope>NUCLEOTIDE SEQUENCE</scope>
    <source>
        <tissue evidence="13">Seedling</tissue>
    </source>
</reference>
<keyword evidence="6" id="KW-0539">Nucleus</keyword>
<feature type="compositionally biased region" description="Basic residues" evidence="11">
    <location>
        <begin position="24"/>
        <end position="40"/>
    </location>
</feature>
<name>A0A1D6HB20_MAIZE</name>
<dbReference type="ExpressionAtlas" id="A0A1D6HB20">
    <property type="expression patterns" value="baseline and differential"/>
</dbReference>
<accession>A0A1D6HB20</accession>